<evidence type="ECO:0000256" key="7">
    <source>
        <dbReference type="SAM" id="MobiDB-lite"/>
    </source>
</evidence>
<dbReference type="Proteomes" id="UP001151760">
    <property type="component" value="Unassembled WGS sequence"/>
</dbReference>
<protein>
    <submittedName>
        <fullName evidence="9">Reverse transcriptase domain-containing protein</fullName>
    </submittedName>
</protein>
<dbReference type="Pfam" id="PF17917">
    <property type="entry name" value="RT_RNaseH"/>
    <property type="match status" value="1"/>
</dbReference>
<dbReference type="InterPro" id="IPR021109">
    <property type="entry name" value="Peptidase_aspartic_dom_sf"/>
</dbReference>
<organism evidence="9 10">
    <name type="scientific">Tanacetum coccineum</name>
    <dbReference type="NCBI Taxonomy" id="301880"/>
    <lineage>
        <taxon>Eukaryota</taxon>
        <taxon>Viridiplantae</taxon>
        <taxon>Streptophyta</taxon>
        <taxon>Embryophyta</taxon>
        <taxon>Tracheophyta</taxon>
        <taxon>Spermatophyta</taxon>
        <taxon>Magnoliopsida</taxon>
        <taxon>eudicotyledons</taxon>
        <taxon>Gunneridae</taxon>
        <taxon>Pentapetalae</taxon>
        <taxon>asterids</taxon>
        <taxon>campanulids</taxon>
        <taxon>Asterales</taxon>
        <taxon>Asteraceae</taxon>
        <taxon>Asteroideae</taxon>
        <taxon>Anthemideae</taxon>
        <taxon>Anthemidinae</taxon>
        <taxon>Tanacetum</taxon>
    </lineage>
</organism>
<feature type="domain" description="Reverse transcriptase RNase H-like" evidence="8">
    <location>
        <begin position="301"/>
        <end position="369"/>
    </location>
</feature>
<keyword evidence="2" id="KW-0548">Nucleotidyltransferase</keyword>
<accession>A0ABQ4YC16</accession>
<dbReference type="EMBL" id="BQNB010010249">
    <property type="protein sequence ID" value="GJS74692.1"/>
    <property type="molecule type" value="Genomic_DNA"/>
</dbReference>
<dbReference type="PANTHER" id="PTHR37984">
    <property type="entry name" value="PROTEIN CBG26694"/>
    <property type="match status" value="1"/>
</dbReference>
<evidence type="ECO:0000313" key="9">
    <source>
        <dbReference type="EMBL" id="GJS74692.1"/>
    </source>
</evidence>
<dbReference type="CDD" id="cd00303">
    <property type="entry name" value="retropepsin_like"/>
    <property type="match status" value="1"/>
</dbReference>
<dbReference type="Pfam" id="PF08284">
    <property type="entry name" value="RVP_2"/>
    <property type="match status" value="1"/>
</dbReference>
<dbReference type="InterPro" id="IPR041373">
    <property type="entry name" value="RT_RNaseH"/>
</dbReference>
<dbReference type="InterPro" id="IPR050951">
    <property type="entry name" value="Retrovirus_Pol_polyprotein"/>
</dbReference>
<reference evidence="9" key="2">
    <citation type="submission" date="2022-01" db="EMBL/GenBank/DDBJ databases">
        <authorList>
            <person name="Yamashiro T."/>
            <person name="Shiraishi A."/>
            <person name="Satake H."/>
            <person name="Nakayama K."/>
        </authorList>
    </citation>
    <scope>NUCLEOTIDE SEQUENCE</scope>
</reference>
<dbReference type="CDD" id="cd09274">
    <property type="entry name" value="RNase_HI_RT_Ty3"/>
    <property type="match status" value="1"/>
</dbReference>
<gene>
    <name evidence="9" type="ORF">Tco_0707533</name>
</gene>
<proteinExistence type="predicted"/>
<reference evidence="9" key="1">
    <citation type="journal article" date="2022" name="Int. J. Mol. Sci.">
        <title>Draft Genome of Tanacetum Coccineum: Genomic Comparison of Closely Related Tanacetum-Family Plants.</title>
        <authorList>
            <person name="Yamashiro T."/>
            <person name="Shiraishi A."/>
            <person name="Nakayama K."/>
            <person name="Satake H."/>
        </authorList>
    </citation>
    <scope>NUCLEOTIDE SEQUENCE</scope>
</reference>
<keyword evidence="3" id="KW-0540">Nuclease</keyword>
<feature type="region of interest" description="Disordered" evidence="7">
    <location>
        <begin position="1"/>
        <end position="22"/>
    </location>
</feature>
<keyword evidence="10" id="KW-1185">Reference proteome</keyword>
<feature type="compositionally biased region" description="Pro residues" evidence="7">
    <location>
        <begin position="580"/>
        <end position="600"/>
    </location>
</feature>
<keyword evidence="4" id="KW-0255">Endonuclease</keyword>
<dbReference type="InterPro" id="IPR043502">
    <property type="entry name" value="DNA/RNA_pol_sf"/>
</dbReference>
<evidence type="ECO:0000256" key="6">
    <source>
        <dbReference type="ARBA" id="ARBA00022918"/>
    </source>
</evidence>
<evidence type="ECO:0000256" key="5">
    <source>
        <dbReference type="ARBA" id="ARBA00022801"/>
    </source>
</evidence>
<feature type="compositionally biased region" description="Polar residues" evidence="7">
    <location>
        <begin position="1"/>
        <end position="20"/>
    </location>
</feature>
<evidence type="ECO:0000313" key="10">
    <source>
        <dbReference type="Proteomes" id="UP001151760"/>
    </source>
</evidence>
<comment type="caution">
    <text evidence="9">The sequence shown here is derived from an EMBL/GenBank/DDBJ whole genome shotgun (WGS) entry which is preliminary data.</text>
</comment>
<evidence type="ECO:0000256" key="1">
    <source>
        <dbReference type="ARBA" id="ARBA00022679"/>
    </source>
</evidence>
<evidence type="ECO:0000256" key="2">
    <source>
        <dbReference type="ARBA" id="ARBA00022695"/>
    </source>
</evidence>
<sequence length="712" mass="80581">MKTYAANINSGNGTHNESSGSAGGVEHTVRSCSYNEFLTCKPHNFKGTKGAWNSYVKTIGLDAAYKTTWNELNQMMIDEYYPRNKELDLLCLTMETAMYRMIERALGTCFKCGLQGHYINEYPKSRNQDRRNQGENGRARGTTFILGRGEVVQDPNVVMGTFFLNNRYVTVLFDLGADRSFVSTAFSSLINIAPTALDVAYTIELANRKLIGANTIIQGCTLNLLNHPVNIDLMPVELGSFDVVIGDRGESRLNIISCIKTQKYLQKGYHDFPEVFSEDFLGIPPVRKVKFQIDLVLGATPKENVIAYTSRQLKTYEKNYTTHNLELGAVVFALKIWRHYLYGTRCIVITDHKSLQHILYQKELNIRKADVVADALSRKEENVKEENLRGIDKEFETRLDETRCIRNKSWLLHFDGLRTEVGDSQLTGSEIIHETTEKIIQIRSRMQAAHDRQKTYVDKRRKPLKFQAEDKVMLKVSLWKGVIHFGKRGTLNIRYIGPFKILAKPFDNLPSPVDAPASDVDTEPLKALASPDYTSRASLCMTRMIYRPRKTVHPPFTLPLAIDVAIIEEIDASPRKRSPSLPPRPPSSPPPLPLSPPSALLPPHKRFKMTSPQPETTDDMMTNARESSSASHVLPVIGEPIHHTVSLLAARLVCHDDQIDEIYDHLNEIPLESLKSMKQEIETLCERVKASVLETKVLRDSLRIAQDRIKES</sequence>
<keyword evidence="6 9" id="KW-0695">RNA-directed DNA polymerase</keyword>
<name>A0ABQ4YC16_9ASTR</name>
<feature type="region of interest" description="Disordered" evidence="7">
    <location>
        <begin position="573"/>
        <end position="620"/>
    </location>
</feature>
<keyword evidence="1" id="KW-0808">Transferase</keyword>
<dbReference type="SUPFAM" id="SSF56672">
    <property type="entry name" value="DNA/RNA polymerases"/>
    <property type="match status" value="1"/>
</dbReference>
<evidence type="ECO:0000256" key="3">
    <source>
        <dbReference type="ARBA" id="ARBA00022722"/>
    </source>
</evidence>
<dbReference type="PANTHER" id="PTHR37984:SF5">
    <property type="entry name" value="PROTEIN NYNRIN-LIKE"/>
    <property type="match status" value="1"/>
</dbReference>
<dbReference type="Gene3D" id="2.40.70.10">
    <property type="entry name" value="Acid Proteases"/>
    <property type="match status" value="1"/>
</dbReference>
<evidence type="ECO:0000256" key="4">
    <source>
        <dbReference type="ARBA" id="ARBA00022759"/>
    </source>
</evidence>
<dbReference type="GO" id="GO:0003964">
    <property type="term" value="F:RNA-directed DNA polymerase activity"/>
    <property type="evidence" value="ECO:0007669"/>
    <property type="project" value="UniProtKB-KW"/>
</dbReference>
<evidence type="ECO:0000259" key="8">
    <source>
        <dbReference type="Pfam" id="PF17917"/>
    </source>
</evidence>
<keyword evidence="5" id="KW-0378">Hydrolase</keyword>